<accession>W4JP71</accession>
<dbReference type="GeneID" id="20667949"/>
<dbReference type="HOGENOM" id="CLU_047029_1_0_1"/>
<evidence type="ECO:0000259" key="1">
    <source>
        <dbReference type="Pfam" id="PF03732"/>
    </source>
</evidence>
<dbReference type="InParanoid" id="W4JP71"/>
<evidence type="ECO:0000313" key="2">
    <source>
        <dbReference type="EMBL" id="ETW74875.1"/>
    </source>
</evidence>
<reference evidence="2 3" key="1">
    <citation type="journal article" date="2012" name="New Phytol.">
        <title>Insight into trade-off between wood decay and parasitism from the genome of a fungal forest pathogen.</title>
        <authorList>
            <person name="Olson A."/>
            <person name="Aerts A."/>
            <person name="Asiegbu F."/>
            <person name="Belbahri L."/>
            <person name="Bouzid O."/>
            <person name="Broberg A."/>
            <person name="Canback B."/>
            <person name="Coutinho P.M."/>
            <person name="Cullen D."/>
            <person name="Dalman K."/>
            <person name="Deflorio G."/>
            <person name="van Diepen L.T."/>
            <person name="Dunand C."/>
            <person name="Duplessis S."/>
            <person name="Durling M."/>
            <person name="Gonthier P."/>
            <person name="Grimwood J."/>
            <person name="Fossdal C.G."/>
            <person name="Hansson D."/>
            <person name="Henrissat B."/>
            <person name="Hietala A."/>
            <person name="Himmelstrand K."/>
            <person name="Hoffmeister D."/>
            <person name="Hogberg N."/>
            <person name="James T.Y."/>
            <person name="Karlsson M."/>
            <person name="Kohler A."/>
            <person name="Kues U."/>
            <person name="Lee Y.H."/>
            <person name="Lin Y.C."/>
            <person name="Lind M."/>
            <person name="Lindquist E."/>
            <person name="Lombard V."/>
            <person name="Lucas S."/>
            <person name="Lunden K."/>
            <person name="Morin E."/>
            <person name="Murat C."/>
            <person name="Park J."/>
            <person name="Raffaello T."/>
            <person name="Rouze P."/>
            <person name="Salamov A."/>
            <person name="Schmutz J."/>
            <person name="Solheim H."/>
            <person name="Stahlberg J."/>
            <person name="Velez H."/>
            <person name="de Vries R.P."/>
            <person name="Wiebenga A."/>
            <person name="Woodward S."/>
            <person name="Yakovlev I."/>
            <person name="Garbelotto M."/>
            <person name="Martin F."/>
            <person name="Grigoriev I.V."/>
            <person name="Stenlid J."/>
        </authorList>
    </citation>
    <scope>NUCLEOTIDE SEQUENCE [LARGE SCALE GENOMIC DNA]</scope>
    <source>
        <strain evidence="2 3">TC 32-1</strain>
    </source>
</reference>
<protein>
    <recommendedName>
        <fullName evidence="1">Retrotransposon gag domain-containing protein</fullName>
    </recommendedName>
</protein>
<dbReference type="AlphaFoldDB" id="W4JP71"/>
<evidence type="ECO:0000313" key="3">
    <source>
        <dbReference type="Proteomes" id="UP000030671"/>
    </source>
</evidence>
<organism evidence="2 3">
    <name type="scientific">Heterobasidion irregulare (strain TC 32-1)</name>
    <dbReference type="NCBI Taxonomy" id="747525"/>
    <lineage>
        <taxon>Eukaryota</taxon>
        <taxon>Fungi</taxon>
        <taxon>Dikarya</taxon>
        <taxon>Basidiomycota</taxon>
        <taxon>Agaricomycotina</taxon>
        <taxon>Agaricomycetes</taxon>
        <taxon>Russulales</taxon>
        <taxon>Bondarzewiaceae</taxon>
        <taxon>Heterobasidion</taxon>
        <taxon>Heterobasidion annosum species complex</taxon>
    </lineage>
</organism>
<name>W4JP71_HETIT</name>
<keyword evidence="3" id="KW-1185">Reference proteome</keyword>
<feature type="domain" description="Retrotransposon gag" evidence="1">
    <location>
        <begin position="37"/>
        <end position="119"/>
    </location>
</feature>
<sequence length="175" mass="20195">MHTESQKFILQCLLLFVADRYKSDSDKISLMLSCMRHGMAGAWAENFLAKTVGTETPKDLGAWSDFLTKFRLQFKESNKMDKVCSSLMAFSQGRMTMDEYSNQFLLITADADISEKEQVPYYQQRLDLWVMDKIYDKETQPTDTIQEWVNMTCKVDACMRARSTQKAILANSTSF</sequence>
<dbReference type="InterPro" id="IPR005162">
    <property type="entry name" value="Retrotrans_gag_dom"/>
</dbReference>
<dbReference type="OrthoDB" id="8955945at2759"/>
<dbReference type="Proteomes" id="UP000030671">
    <property type="component" value="Unassembled WGS sequence"/>
</dbReference>
<gene>
    <name evidence="2" type="ORF">HETIRDRAFT_164916</name>
</gene>
<dbReference type="Pfam" id="PF03732">
    <property type="entry name" value="Retrotrans_gag"/>
    <property type="match status" value="1"/>
</dbReference>
<dbReference type="EMBL" id="KI925467">
    <property type="protein sequence ID" value="ETW74875.1"/>
    <property type="molecule type" value="Genomic_DNA"/>
</dbReference>
<dbReference type="KEGG" id="hir:HETIRDRAFT_164916"/>
<proteinExistence type="predicted"/>
<dbReference type="RefSeq" id="XP_009553342.1">
    <property type="nucleotide sequence ID" value="XM_009555047.1"/>
</dbReference>